<comment type="caution">
    <text evidence="2">The sequence shown here is derived from an EMBL/GenBank/DDBJ whole genome shotgun (WGS) entry which is preliminary data.</text>
</comment>
<dbReference type="Proteomes" id="UP000231474">
    <property type="component" value="Unassembled WGS sequence"/>
</dbReference>
<feature type="region of interest" description="Disordered" evidence="1">
    <location>
        <begin position="1"/>
        <end position="32"/>
    </location>
</feature>
<name>A0A2M8L3Z5_9BACT</name>
<reference evidence="3" key="1">
    <citation type="submission" date="2017-09" db="EMBL/GenBank/DDBJ databases">
        <title>Depth-based differentiation of microbial function through sediment-hosted aquifers and enrichment of novel symbionts in the deep terrestrial subsurface.</title>
        <authorList>
            <person name="Probst A.J."/>
            <person name="Ladd B."/>
            <person name="Jarett J.K."/>
            <person name="Geller-Mcgrath D.E."/>
            <person name="Sieber C.M.K."/>
            <person name="Emerson J.B."/>
            <person name="Anantharaman K."/>
            <person name="Thomas B.C."/>
            <person name="Malmstrom R."/>
            <person name="Stieglmeier M."/>
            <person name="Klingl A."/>
            <person name="Woyke T."/>
            <person name="Ryan C.M."/>
            <person name="Banfield J.F."/>
        </authorList>
    </citation>
    <scope>NUCLEOTIDE SEQUENCE [LARGE SCALE GENOMIC DNA]</scope>
</reference>
<feature type="compositionally biased region" description="Basic and acidic residues" evidence="1">
    <location>
        <begin position="20"/>
        <end position="29"/>
    </location>
</feature>
<feature type="compositionally biased region" description="Basic and acidic residues" evidence="1">
    <location>
        <begin position="1"/>
        <end position="11"/>
    </location>
</feature>
<accession>A0A2M8L3Z5</accession>
<sequence>MAEEGKREVSQERTPILGREVGKPLRPEEYPSEEEIASLTGEIGASRLEIVLKTMGMAAPVLIAPILTRCVPTPTEIPVVRTPEEAGVTPSPTLEIKPTPTKTPTPEIIPSPTVTVEAIGFGMEELTPEKQEKEQEMATELEQAYREAAKKGGFEAGTIVLTHGDEEGEVGGYFKDEEGNFWLLVTKEEQKVLEQVPSYQEETPIWNANEMRFEINDEEGKVIAYWNPEESVWKAIAPESIPTPTKEPTATPEPQPPVEMVATGNVDIYLSPEGQKVGYFVPGQRFTPTGVEKDGWIQVIDSDGNRLWIQEGGPYGPAGEATPIPEVTPLPEHPFCPEIPPGFWNPYGAPQASIQRYGGWEYFPVYQYFLYGQTIDQGRRNADGSISTRIKINLSGTGLLEAEYILPSGLPIKRIISGEDHVINPLDYPSISPEEVCSGDVVIITSISSPDVLDPRIPGPHVLDGPFFIMRFRQ</sequence>
<evidence type="ECO:0000256" key="1">
    <source>
        <dbReference type="SAM" id="MobiDB-lite"/>
    </source>
</evidence>
<evidence type="ECO:0000313" key="2">
    <source>
        <dbReference type="EMBL" id="PJE67651.1"/>
    </source>
</evidence>
<protein>
    <submittedName>
        <fullName evidence="2">Uncharacterized protein</fullName>
    </submittedName>
</protein>
<gene>
    <name evidence="2" type="ORF">COU95_01225</name>
</gene>
<organism evidence="2 3">
    <name type="scientific">Candidatus Shapirobacteria bacterium CG10_big_fil_rev_8_21_14_0_10_40_9</name>
    <dbReference type="NCBI Taxonomy" id="1974888"/>
    <lineage>
        <taxon>Bacteria</taxon>
        <taxon>Candidatus Shapironibacteriota</taxon>
    </lineage>
</organism>
<proteinExistence type="predicted"/>
<evidence type="ECO:0000313" key="3">
    <source>
        <dbReference type="Proteomes" id="UP000231474"/>
    </source>
</evidence>
<dbReference type="EMBL" id="PFEK01000023">
    <property type="protein sequence ID" value="PJE67651.1"/>
    <property type="molecule type" value="Genomic_DNA"/>
</dbReference>
<dbReference type="AlphaFoldDB" id="A0A2M8L3Z5"/>
<feature type="region of interest" description="Disordered" evidence="1">
    <location>
        <begin position="85"/>
        <end position="110"/>
    </location>
</feature>